<proteinExistence type="predicted"/>
<protein>
    <submittedName>
        <fullName evidence="1">Trafficking protein particle complex subunit 12</fullName>
    </submittedName>
</protein>
<dbReference type="EMBL" id="VSRR010007894">
    <property type="protein sequence ID" value="MPC47739.1"/>
    <property type="molecule type" value="Genomic_DNA"/>
</dbReference>
<evidence type="ECO:0000313" key="2">
    <source>
        <dbReference type="Proteomes" id="UP000324222"/>
    </source>
</evidence>
<dbReference type="OrthoDB" id="428342at2759"/>
<dbReference type="AlphaFoldDB" id="A0A5B7FR36"/>
<reference evidence="1 2" key="1">
    <citation type="submission" date="2019-05" db="EMBL/GenBank/DDBJ databases">
        <title>Another draft genome of Portunus trituberculatus and its Hox gene families provides insights of decapod evolution.</title>
        <authorList>
            <person name="Jeong J.-H."/>
            <person name="Song I."/>
            <person name="Kim S."/>
            <person name="Choi T."/>
            <person name="Kim D."/>
            <person name="Ryu S."/>
            <person name="Kim W."/>
        </authorList>
    </citation>
    <scope>NUCLEOTIDE SEQUENCE [LARGE SCALE GENOMIC DNA]</scope>
    <source>
        <tissue evidence="1">Muscle</tissue>
    </source>
</reference>
<sequence length="133" mass="14751">MKQGDPVKNLVRTYLGEEMSSKRVVLTAASVTQDDRGLRQLIAAGCYHAAVNLTTQLLTVYGQGEGRAGHPSKHTAHSIQKQITSARRELSHEIRFADPHHQTLTRTASADMRLCDFASAGHIMDFFYLLNQS</sequence>
<keyword evidence="2" id="KW-1185">Reference proteome</keyword>
<name>A0A5B7FR36_PORTR</name>
<organism evidence="1 2">
    <name type="scientific">Portunus trituberculatus</name>
    <name type="common">Swimming crab</name>
    <name type="synonym">Neptunus trituberculatus</name>
    <dbReference type="NCBI Taxonomy" id="210409"/>
    <lineage>
        <taxon>Eukaryota</taxon>
        <taxon>Metazoa</taxon>
        <taxon>Ecdysozoa</taxon>
        <taxon>Arthropoda</taxon>
        <taxon>Crustacea</taxon>
        <taxon>Multicrustacea</taxon>
        <taxon>Malacostraca</taxon>
        <taxon>Eumalacostraca</taxon>
        <taxon>Eucarida</taxon>
        <taxon>Decapoda</taxon>
        <taxon>Pleocyemata</taxon>
        <taxon>Brachyura</taxon>
        <taxon>Eubrachyura</taxon>
        <taxon>Portunoidea</taxon>
        <taxon>Portunidae</taxon>
        <taxon>Portuninae</taxon>
        <taxon>Portunus</taxon>
    </lineage>
</organism>
<gene>
    <name evidence="1" type="primary">Trappc12_0</name>
    <name evidence="1" type="ORF">E2C01_041495</name>
</gene>
<dbReference type="Proteomes" id="UP000324222">
    <property type="component" value="Unassembled WGS sequence"/>
</dbReference>
<accession>A0A5B7FR36</accession>
<evidence type="ECO:0000313" key="1">
    <source>
        <dbReference type="EMBL" id="MPC47739.1"/>
    </source>
</evidence>
<comment type="caution">
    <text evidence="1">The sequence shown here is derived from an EMBL/GenBank/DDBJ whole genome shotgun (WGS) entry which is preliminary data.</text>
</comment>